<name>X1G2S4_9ZZZZ</name>
<evidence type="ECO:0000256" key="1">
    <source>
        <dbReference type="ARBA" id="ARBA00022729"/>
    </source>
</evidence>
<comment type="caution">
    <text evidence="5">The sequence shown here is derived from an EMBL/GenBank/DDBJ whole genome shotgun (WGS) entry which is preliminary data.</text>
</comment>
<evidence type="ECO:0000259" key="4">
    <source>
        <dbReference type="Pfam" id="PF02563"/>
    </source>
</evidence>
<keyword evidence="3" id="KW-1133">Transmembrane helix</keyword>
<protein>
    <recommendedName>
        <fullName evidence="4">Polysaccharide export protein N-terminal domain-containing protein</fullName>
    </recommendedName>
</protein>
<accession>X1G2S4</accession>
<dbReference type="InterPro" id="IPR003715">
    <property type="entry name" value="Poly_export_N"/>
</dbReference>
<dbReference type="InterPro" id="IPR049712">
    <property type="entry name" value="Poly_export"/>
</dbReference>
<dbReference type="Gene3D" id="3.30.1950.10">
    <property type="entry name" value="wza like domain"/>
    <property type="match status" value="1"/>
</dbReference>
<keyword evidence="1" id="KW-0732">Signal</keyword>
<evidence type="ECO:0000256" key="2">
    <source>
        <dbReference type="SAM" id="MobiDB-lite"/>
    </source>
</evidence>
<feature type="region of interest" description="Disordered" evidence="2">
    <location>
        <begin position="300"/>
        <end position="338"/>
    </location>
</feature>
<evidence type="ECO:0000256" key="3">
    <source>
        <dbReference type="SAM" id="Phobius"/>
    </source>
</evidence>
<proteinExistence type="predicted"/>
<evidence type="ECO:0000313" key="5">
    <source>
        <dbReference type="EMBL" id="GAH35889.1"/>
    </source>
</evidence>
<gene>
    <name evidence="5" type="ORF">S03H2_18063</name>
</gene>
<dbReference type="GO" id="GO:0015159">
    <property type="term" value="F:polysaccharide transmembrane transporter activity"/>
    <property type="evidence" value="ECO:0007669"/>
    <property type="project" value="InterPro"/>
</dbReference>
<feature type="transmembrane region" description="Helical" evidence="3">
    <location>
        <begin position="21"/>
        <end position="39"/>
    </location>
</feature>
<reference evidence="5" key="1">
    <citation type="journal article" date="2014" name="Front. Microbiol.">
        <title>High frequency of phylogenetically diverse reductive dehalogenase-homologous genes in deep subseafloor sedimentary metagenomes.</title>
        <authorList>
            <person name="Kawai M."/>
            <person name="Futagami T."/>
            <person name="Toyoda A."/>
            <person name="Takaki Y."/>
            <person name="Nishi S."/>
            <person name="Hori S."/>
            <person name="Arai W."/>
            <person name="Tsubouchi T."/>
            <person name="Morono Y."/>
            <person name="Uchiyama I."/>
            <person name="Ito T."/>
            <person name="Fujiyama A."/>
            <person name="Inagaki F."/>
            <person name="Takami H."/>
        </authorList>
    </citation>
    <scope>NUCLEOTIDE SEQUENCE</scope>
    <source>
        <strain evidence="5">Expedition CK06-06</strain>
    </source>
</reference>
<organism evidence="5">
    <name type="scientific">marine sediment metagenome</name>
    <dbReference type="NCBI Taxonomy" id="412755"/>
    <lineage>
        <taxon>unclassified sequences</taxon>
        <taxon>metagenomes</taxon>
        <taxon>ecological metagenomes</taxon>
    </lineage>
</organism>
<dbReference type="PANTHER" id="PTHR33619:SF3">
    <property type="entry name" value="POLYSACCHARIDE EXPORT PROTEIN GFCE-RELATED"/>
    <property type="match status" value="1"/>
</dbReference>
<dbReference type="Pfam" id="PF02563">
    <property type="entry name" value="Poly_export"/>
    <property type="match status" value="1"/>
</dbReference>
<keyword evidence="3" id="KW-0472">Membrane</keyword>
<feature type="non-terminal residue" evidence="5">
    <location>
        <position position="1"/>
    </location>
</feature>
<keyword evidence="3" id="KW-0812">Transmembrane</keyword>
<dbReference type="EMBL" id="BARU01009350">
    <property type="protein sequence ID" value="GAH35889.1"/>
    <property type="molecule type" value="Genomic_DNA"/>
</dbReference>
<feature type="non-terminal residue" evidence="5">
    <location>
        <position position="338"/>
    </location>
</feature>
<sequence>EDKSQKSEDRGQKTEVRSQISDFRLPIFVFCVLLLFLSFSSGCGNKFFDPTQVGRFRPVPAVNVILNSLGVAEEAPVAWEQAQEPLPIDTVAVESDYVFMAGDVINIAIFELLQDGIQFVNNYVVKETGRISIPEVGVIEAAGLTETQLEEKIRQILSPGMKNLLKNPSVIVTLAGSQQRMYSVLGDGVPLPGRYPIPRYDFRLTAALATAGSPRQFNVSYIYVSRFEEAEKKIGVDKKKSEYGFVQPRYDGFELEAIKPETVVPARKVGNTFPSRSQNQWPESKVVMSMSEMATDLESSGMQKTFEWPSDSMQSRLGIQSDWELSTRLTAPERKQEP</sequence>
<feature type="compositionally biased region" description="Polar residues" evidence="2">
    <location>
        <begin position="311"/>
        <end position="329"/>
    </location>
</feature>
<feature type="domain" description="Polysaccharide export protein N-terminal" evidence="4">
    <location>
        <begin position="92"/>
        <end position="174"/>
    </location>
</feature>
<dbReference type="PANTHER" id="PTHR33619">
    <property type="entry name" value="POLYSACCHARIDE EXPORT PROTEIN GFCE-RELATED"/>
    <property type="match status" value="1"/>
</dbReference>
<dbReference type="AlphaFoldDB" id="X1G2S4"/>